<feature type="signal peptide" evidence="1">
    <location>
        <begin position="1"/>
        <end position="23"/>
    </location>
</feature>
<evidence type="ECO:0000256" key="1">
    <source>
        <dbReference type="SAM" id="SignalP"/>
    </source>
</evidence>
<organism evidence="2 3">
    <name type="scientific">Arabidopsis suecica</name>
    <name type="common">Swedish thale-cress</name>
    <name type="synonym">Cardaminopsis suecica</name>
    <dbReference type="NCBI Taxonomy" id="45249"/>
    <lineage>
        <taxon>Eukaryota</taxon>
        <taxon>Viridiplantae</taxon>
        <taxon>Streptophyta</taxon>
        <taxon>Embryophyta</taxon>
        <taxon>Tracheophyta</taxon>
        <taxon>Spermatophyta</taxon>
        <taxon>Magnoliopsida</taxon>
        <taxon>eudicotyledons</taxon>
        <taxon>Gunneridae</taxon>
        <taxon>Pentapetalae</taxon>
        <taxon>rosids</taxon>
        <taxon>malvids</taxon>
        <taxon>Brassicales</taxon>
        <taxon>Brassicaceae</taxon>
        <taxon>Camelineae</taxon>
        <taxon>Arabidopsis</taxon>
    </lineage>
</organism>
<accession>A0A8T1XP63</accession>
<keyword evidence="3" id="KW-1185">Reference proteome</keyword>
<evidence type="ECO:0000313" key="2">
    <source>
        <dbReference type="EMBL" id="KAG7536145.1"/>
    </source>
</evidence>
<sequence length="79" mass="8984">MKTSAFFIVVLLILSCSSSMIMGVHYHENRCHDWKDCAIWCKQWVPQPKCINHVCDCKPKSLPTNDEIPQSTSSSNSNN</sequence>
<comment type="caution">
    <text evidence="2">The sequence shown here is derived from an EMBL/GenBank/DDBJ whole genome shotgun (WGS) entry which is preliminary data.</text>
</comment>
<dbReference type="PROSITE" id="PS51257">
    <property type="entry name" value="PROKAR_LIPOPROTEIN"/>
    <property type="match status" value="1"/>
</dbReference>
<proteinExistence type="predicted"/>
<keyword evidence="1" id="KW-0732">Signal</keyword>
<dbReference type="Proteomes" id="UP000694251">
    <property type="component" value="Chromosome 13"/>
</dbReference>
<evidence type="ECO:0000313" key="3">
    <source>
        <dbReference type="Proteomes" id="UP000694251"/>
    </source>
</evidence>
<protein>
    <submittedName>
        <fullName evidence="2">Uncharacterized protein</fullName>
    </submittedName>
</protein>
<dbReference type="EMBL" id="JAEFBJ010000013">
    <property type="protein sequence ID" value="KAG7536145.1"/>
    <property type="molecule type" value="Genomic_DNA"/>
</dbReference>
<name>A0A8T1XP63_ARASU</name>
<feature type="chain" id="PRO_5035761194" evidence="1">
    <location>
        <begin position="24"/>
        <end position="79"/>
    </location>
</feature>
<dbReference type="AlphaFoldDB" id="A0A8T1XP63"/>
<reference evidence="2 3" key="1">
    <citation type="submission" date="2020-12" db="EMBL/GenBank/DDBJ databases">
        <title>Concerted genomic and epigenomic changes stabilize Arabidopsis allopolyploids.</title>
        <authorList>
            <person name="Chen Z."/>
        </authorList>
    </citation>
    <scope>NUCLEOTIDE SEQUENCE [LARGE SCALE GENOMIC DNA]</scope>
    <source>
        <strain evidence="2">As9502</strain>
        <tissue evidence="2">Leaf</tissue>
    </source>
</reference>
<dbReference type="OrthoDB" id="1058091at2759"/>
<gene>
    <name evidence="2" type="ORF">ISN44_As13g001070</name>
</gene>